<dbReference type="InterPro" id="IPR009875">
    <property type="entry name" value="PilZ_domain"/>
</dbReference>
<gene>
    <name evidence="2" type="ordered locus">Desti_3562</name>
</gene>
<dbReference type="Proteomes" id="UP000006055">
    <property type="component" value="Chromosome"/>
</dbReference>
<dbReference type="AlphaFoldDB" id="I4C9H0"/>
<dbReference type="Pfam" id="PF07238">
    <property type="entry name" value="PilZ"/>
    <property type="match status" value="1"/>
</dbReference>
<name>I4C9H0_DESTA</name>
<accession>I4C9H0</accession>
<dbReference type="STRING" id="706587.Desti_3562"/>
<proteinExistence type="predicted"/>
<evidence type="ECO:0000313" key="3">
    <source>
        <dbReference type="Proteomes" id="UP000006055"/>
    </source>
</evidence>
<protein>
    <recommendedName>
        <fullName evidence="1">PilZ domain-containing protein</fullName>
    </recommendedName>
</protein>
<dbReference type="KEGG" id="dti:Desti_3562"/>
<dbReference type="EMBL" id="CP003360">
    <property type="protein sequence ID" value="AFM26211.1"/>
    <property type="molecule type" value="Genomic_DNA"/>
</dbReference>
<evidence type="ECO:0000259" key="1">
    <source>
        <dbReference type="Pfam" id="PF07238"/>
    </source>
</evidence>
<dbReference type="HOGENOM" id="CLU_1164406_0_0_7"/>
<keyword evidence="3" id="KW-1185">Reference proteome</keyword>
<dbReference type="OrthoDB" id="6199437at2"/>
<dbReference type="eggNOG" id="COG4191">
    <property type="taxonomic scope" value="Bacteria"/>
</dbReference>
<feature type="domain" description="PilZ" evidence="1">
    <location>
        <begin position="71"/>
        <end position="171"/>
    </location>
</feature>
<organism evidence="2 3">
    <name type="scientific">Desulfomonile tiedjei (strain ATCC 49306 / DSM 6799 / DCB-1)</name>
    <dbReference type="NCBI Taxonomy" id="706587"/>
    <lineage>
        <taxon>Bacteria</taxon>
        <taxon>Pseudomonadati</taxon>
        <taxon>Thermodesulfobacteriota</taxon>
        <taxon>Desulfomonilia</taxon>
        <taxon>Desulfomonilales</taxon>
        <taxon>Desulfomonilaceae</taxon>
        <taxon>Desulfomonile</taxon>
    </lineage>
</organism>
<dbReference type="RefSeq" id="WP_014811342.1">
    <property type="nucleotide sequence ID" value="NC_018025.1"/>
</dbReference>
<evidence type="ECO:0000313" key="2">
    <source>
        <dbReference type="EMBL" id="AFM26211.1"/>
    </source>
</evidence>
<dbReference type="GO" id="GO:0035438">
    <property type="term" value="F:cyclic-di-GMP binding"/>
    <property type="evidence" value="ECO:0007669"/>
    <property type="project" value="InterPro"/>
</dbReference>
<sequence length="238" mass="26315">MDSKQPIPANIVLHDIRSGLGDNGIMAKHGLSQKSLETLFQKLLAAKLITHEELYRRSSLYKKKMDRIVSRSHLRAEIGVSIPIYDVTCGRVGLMRDISEKGLRVAGIPAEKGDERTFQIPVGMLMQADPLLVIAECRWVTIKGKERKYHVAGFEIKVVSMSDRRLLKSLVDLLLARAASGKSGRESLKEIAESHVCSPTDIQELFLKEDHGVSLSHQSSAKNVAARCSAVTDAESTR</sequence>
<reference evidence="3" key="1">
    <citation type="submission" date="2012-06" db="EMBL/GenBank/DDBJ databases">
        <title>Complete sequence of chromosome of Desulfomonile tiedjei DSM 6799.</title>
        <authorList>
            <person name="Lucas S."/>
            <person name="Copeland A."/>
            <person name="Lapidus A."/>
            <person name="Glavina del Rio T."/>
            <person name="Dalin E."/>
            <person name="Tice H."/>
            <person name="Bruce D."/>
            <person name="Goodwin L."/>
            <person name="Pitluck S."/>
            <person name="Peters L."/>
            <person name="Ovchinnikova G."/>
            <person name="Zeytun A."/>
            <person name="Lu M."/>
            <person name="Kyrpides N."/>
            <person name="Mavromatis K."/>
            <person name="Ivanova N."/>
            <person name="Brettin T."/>
            <person name="Detter J.C."/>
            <person name="Han C."/>
            <person name="Larimer F."/>
            <person name="Land M."/>
            <person name="Hauser L."/>
            <person name="Markowitz V."/>
            <person name="Cheng J.-F."/>
            <person name="Hugenholtz P."/>
            <person name="Woyke T."/>
            <person name="Wu D."/>
            <person name="Spring S."/>
            <person name="Schroeder M."/>
            <person name="Brambilla E."/>
            <person name="Klenk H.-P."/>
            <person name="Eisen J.A."/>
        </authorList>
    </citation>
    <scope>NUCLEOTIDE SEQUENCE [LARGE SCALE GENOMIC DNA]</scope>
    <source>
        <strain evidence="3">ATCC 49306 / DSM 6799 / DCB-1</strain>
    </source>
</reference>